<evidence type="ECO:0000313" key="2">
    <source>
        <dbReference type="EMBL" id="OEJ27092.1"/>
    </source>
</evidence>
<name>A0A1E5PC18_9ACTN</name>
<keyword evidence="3" id="KW-1185">Reference proteome</keyword>
<feature type="region of interest" description="Disordered" evidence="1">
    <location>
        <begin position="44"/>
        <end position="74"/>
    </location>
</feature>
<comment type="caution">
    <text evidence="2">The sequence shown here is derived from an EMBL/GenBank/DDBJ whole genome shotgun (WGS) entry which is preliminary data.</text>
</comment>
<dbReference type="EMBL" id="MEHJ01000001">
    <property type="protein sequence ID" value="OEJ27092.1"/>
    <property type="molecule type" value="Genomic_DNA"/>
</dbReference>
<reference evidence="2 3" key="1">
    <citation type="submission" date="2016-08" db="EMBL/GenBank/DDBJ databases">
        <title>Complete genome sequence of Streptomyces agglomeratus strain 6-3-2, a novel anti-MRSA actinomycete isolated from Wuli of Tebit, China.</title>
        <authorList>
            <person name="Chen X."/>
        </authorList>
    </citation>
    <scope>NUCLEOTIDE SEQUENCE [LARGE SCALE GENOMIC DNA]</scope>
    <source>
        <strain evidence="2 3">6-3-2</strain>
    </source>
</reference>
<gene>
    <name evidence="2" type="ORF">AS594_24045</name>
</gene>
<sequence>MRERVVDEAFPRRDPPYPLEEPLGRGVLVDVALGVGLVRAPQEPGFARGDQDEQRAARVRAAGARHFRGGHQTR</sequence>
<dbReference type="Proteomes" id="UP000095759">
    <property type="component" value="Unassembled WGS sequence"/>
</dbReference>
<proteinExistence type="predicted"/>
<evidence type="ECO:0000313" key="3">
    <source>
        <dbReference type="Proteomes" id="UP000095759"/>
    </source>
</evidence>
<evidence type="ECO:0000256" key="1">
    <source>
        <dbReference type="SAM" id="MobiDB-lite"/>
    </source>
</evidence>
<dbReference type="AlphaFoldDB" id="A0A1E5PC18"/>
<feature type="compositionally biased region" description="Basic residues" evidence="1">
    <location>
        <begin position="63"/>
        <end position="74"/>
    </location>
</feature>
<organism evidence="2 3">
    <name type="scientific">Streptomyces agglomeratus</name>
    <dbReference type="NCBI Taxonomy" id="285458"/>
    <lineage>
        <taxon>Bacteria</taxon>
        <taxon>Bacillati</taxon>
        <taxon>Actinomycetota</taxon>
        <taxon>Actinomycetes</taxon>
        <taxon>Kitasatosporales</taxon>
        <taxon>Streptomycetaceae</taxon>
        <taxon>Streptomyces</taxon>
    </lineage>
</organism>
<protein>
    <submittedName>
        <fullName evidence="2">Uncharacterized protein</fullName>
    </submittedName>
</protein>
<accession>A0A1E5PC18</accession>